<feature type="domain" description="DUF3592" evidence="2">
    <location>
        <begin position="66"/>
        <end position="122"/>
    </location>
</feature>
<organism evidence="3 4">
    <name type="scientific">Streptomyces smyrnaeus</name>
    <dbReference type="NCBI Taxonomy" id="1387713"/>
    <lineage>
        <taxon>Bacteria</taxon>
        <taxon>Bacillati</taxon>
        <taxon>Actinomycetota</taxon>
        <taxon>Actinomycetes</taxon>
        <taxon>Kitasatosporales</taxon>
        <taxon>Streptomycetaceae</taxon>
        <taxon>Streptomyces</taxon>
    </lineage>
</organism>
<feature type="transmembrane region" description="Helical" evidence="1">
    <location>
        <begin position="21"/>
        <end position="46"/>
    </location>
</feature>
<comment type="caution">
    <text evidence="3">The sequence shown here is derived from an EMBL/GenBank/DDBJ whole genome shotgun (WGS) entry which is preliminary data.</text>
</comment>
<evidence type="ECO:0000313" key="3">
    <source>
        <dbReference type="EMBL" id="MBO8203348.1"/>
    </source>
</evidence>
<sequence>MTGAAAGSRGRRARPGTPKGLWGFTAGAAAFAVFGAVLLVEAALFAGRAERAEATVAGIGEKKTCVRNAGKSSSEKYTCYPVDYRFTTRAGRTVEFTERRSEDKLPDVGDRAPVRYDPARPAADIRFETSFLSRYGYPAAALAAGLAGACTGIVLLRRYRKAETTRPSAPS</sequence>
<protein>
    <submittedName>
        <fullName evidence="3">DUF3592 domain-containing protein</fullName>
    </submittedName>
</protein>
<dbReference type="EMBL" id="JAFFZM010000039">
    <property type="protein sequence ID" value="MBO8203348.1"/>
    <property type="molecule type" value="Genomic_DNA"/>
</dbReference>
<evidence type="ECO:0000256" key="1">
    <source>
        <dbReference type="SAM" id="Phobius"/>
    </source>
</evidence>
<keyword evidence="1" id="KW-0812">Transmembrane</keyword>
<evidence type="ECO:0000259" key="2">
    <source>
        <dbReference type="Pfam" id="PF12158"/>
    </source>
</evidence>
<gene>
    <name evidence="3" type="ORF">JW613_34455</name>
</gene>
<keyword evidence="1" id="KW-0472">Membrane</keyword>
<proteinExistence type="predicted"/>
<dbReference type="Pfam" id="PF12158">
    <property type="entry name" value="DUF3592"/>
    <property type="match status" value="1"/>
</dbReference>
<dbReference type="GeneID" id="96263725"/>
<dbReference type="RefSeq" id="WP_209215070.1">
    <property type="nucleotide sequence ID" value="NZ_JAFFZM010000039.1"/>
</dbReference>
<dbReference type="Proteomes" id="UP000721954">
    <property type="component" value="Unassembled WGS sequence"/>
</dbReference>
<keyword evidence="4" id="KW-1185">Reference proteome</keyword>
<keyword evidence="1" id="KW-1133">Transmembrane helix</keyword>
<evidence type="ECO:0000313" key="4">
    <source>
        <dbReference type="Proteomes" id="UP000721954"/>
    </source>
</evidence>
<feature type="transmembrane region" description="Helical" evidence="1">
    <location>
        <begin position="135"/>
        <end position="156"/>
    </location>
</feature>
<dbReference type="InterPro" id="IPR021994">
    <property type="entry name" value="DUF3592"/>
</dbReference>
<name>A0ABS3Y782_9ACTN</name>
<reference evidence="3 4" key="1">
    <citation type="submission" date="2021-02" db="EMBL/GenBank/DDBJ databases">
        <title>Streptomyces spirodelae sp. nov., isolated from duckweed.</title>
        <authorList>
            <person name="Saimee Y."/>
            <person name="Duangmal K."/>
        </authorList>
    </citation>
    <scope>NUCLEOTIDE SEQUENCE [LARGE SCALE GENOMIC DNA]</scope>
    <source>
        <strain evidence="3 4">DSM 42105</strain>
    </source>
</reference>
<accession>A0ABS3Y782</accession>